<protein>
    <submittedName>
        <fullName evidence="1">Uncharacterized protein</fullName>
    </submittedName>
</protein>
<dbReference type="EMBL" id="PP791527">
    <property type="protein sequence ID" value="XBC24067.1"/>
    <property type="molecule type" value="Genomic_DNA"/>
</dbReference>
<sequence>MWVGGQAGGPHTPTNMVRGLGLVPGPRFLLSIGESYGRFQNAW</sequence>
<name>A0AAU7B9Q6_9VIRU</name>
<proteinExistence type="predicted"/>
<evidence type="ECO:0000313" key="1">
    <source>
        <dbReference type="EMBL" id="XBC24067.1"/>
    </source>
</evidence>
<organism evidence="1">
    <name type="scientific">Pseudomonas phage BL5</name>
    <dbReference type="NCBI Taxonomy" id="3109218"/>
    <lineage>
        <taxon>Viruses</taxon>
    </lineage>
</organism>
<reference evidence="1" key="1">
    <citation type="submission" date="2024-05" db="EMBL/GenBank/DDBJ databases">
        <authorList>
            <person name="Mosharraf F.B."/>
            <person name="Rowell A."/>
            <person name="Christopher M."/>
            <person name="Bernard J."/>
            <person name="Rojas K."/>
            <person name="Bono L.M."/>
        </authorList>
    </citation>
    <scope>NUCLEOTIDE SEQUENCE</scope>
</reference>
<accession>A0AAU7B9Q6</accession>